<keyword evidence="3 10" id="KW-0812">Transmembrane</keyword>
<dbReference type="PANTHER" id="PTHR24235">
    <property type="entry name" value="NEUROPEPTIDE Y RECEPTOR"/>
    <property type="match status" value="1"/>
</dbReference>
<dbReference type="AlphaFoldDB" id="A0AAV2QED7"/>
<proteinExistence type="inferred from homology"/>
<organism evidence="12 13">
    <name type="scientific">Meganyctiphanes norvegica</name>
    <name type="common">Northern krill</name>
    <name type="synonym">Thysanopoda norvegica</name>
    <dbReference type="NCBI Taxonomy" id="48144"/>
    <lineage>
        <taxon>Eukaryota</taxon>
        <taxon>Metazoa</taxon>
        <taxon>Ecdysozoa</taxon>
        <taxon>Arthropoda</taxon>
        <taxon>Crustacea</taxon>
        <taxon>Multicrustacea</taxon>
        <taxon>Malacostraca</taxon>
        <taxon>Eumalacostraca</taxon>
        <taxon>Eucarida</taxon>
        <taxon>Euphausiacea</taxon>
        <taxon>Euphausiidae</taxon>
        <taxon>Meganyctiphanes</taxon>
    </lineage>
</organism>
<dbReference type="Pfam" id="PF00001">
    <property type="entry name" value="7tm_1"/>
    <property type="match status" value="1"/>
</dbReference>
<feature type="transmembrane region" description="Helical" evidence="10">
    <location>
        <begin position="83"/>
        <end position="108"/>
    </location>
</feature>
<protein>
    <recommendedName>
        <fullName evidence="11">G-protein coupled receptors family 1 profile domain-containing protein</fullName>
    </recommendedName>
</protein>
<dbReference type="InterPro" id="IPR000276">
    <property type="entry name" value="GPCR_Rhodpsn"/>
</dbReference>
<evidence type="ECO:0000256" key="6">
    <source>
        <dbReference type="ARBA" id="ARBA00023136"/>
    </source>
</evidence>
<evidence type="ECO:0000256" key="2">
    <source>
        <dbReference type="ARBA" id="ARBA00010663"/>
    </source>
</evidence>
<evidence type="ECO:0000313" key="13">
    <source>
        <dbReference type="Proteomes" id="UP001497623"/>
    </source>
</evidence>
<feature type="non-terminal residue" evidence="12">
    <location>
        <position position="304"/>
    </location>
</feature>
<keyword evidence="13" id="KW-1185">Reference proteome</keyword>
<evidence type="ECO:0000256" key="8">
    <source>
        <dbReference type="ARBA" id="ARBA00023224"/>
    </source>
</evidence>
<dbReference type="EMBL" id="CAXKWB010006394">
    <property type="protein sequence ID" value="CAL4082619.1"/>
    <property type="molecule type" value="Genomic_DNA"/>
</dbReference>
<evidence type="ECO:0000256" key="4">
    <source>
        <dbReference type="ARBA" id="ARBA00022989"/>
    </source>
</evidence>
<feature type="transmembrane region" description="Helical" evidence="10">
    <location>
        <begin position="182"/>
        <end position="201"/>
    </location>
</feature>
<accession>A0AAV2QED7</accession>
<dbReference type="SUPFAM" id="SSF81321">
    <property type="entry name" value="Family A G protein-coupled receptor-like"/>
    <property type="match status" value="1"/>
</dbReference>
<evidence type="ECO:0000256" key="1">
    <source>
        <dbReference type="ARBA" id="ARBA00004141"/>
    </source>
</evidence>
<evidence type="ECO:0000256" key="7">
    <source>
        <dbReference type="ARBA" id="ARBA00023170"/>
    </source>
</evidence>
<keyword evidence="5" id="KW-0297">G-protein coupled receptor</keyword>
<keyword evidence="8" id="KW-0807">Transducer</keyword>
<reference evidence="12 13" key="1">
    <citation type="submission" date="2024-05" db="EMBL/GenBank/DDBJ databases">
        <authorList>
            <person name="Wallberg A."/>
        </authorList>
    </citation>
    <scope>NUCLEOTIDE SEQUENCE [LARGE SCALE GENOMIC DNA]</scope>
</reference>
<evidence type="ECO:0000256" key="5">
    <source>
        <dbReference type="ARBA" id="ARBA00023040"/>
    </source>
</evidence>
<feature type="transmembrane region" description="Helical" evidence="10">
    <location>
        <begin position="135"/>
        <end position="162"/>
    </location>
</feature>
<dbReference type="PANTHER" id="PTHR24235:SF12">
    <property type="entry name" value="G-PROTEIN COUPLED RECEPTORS FAMILY 1 PROFILE DOMAIN-CONTAINING PROTEIN"/>
    <property type="match status" value="1"/>
</dbReference>
<evidence type="ECO:0000256" key="3">
    <source>
        <dbReference type="ARBA" id="ARBA00022692"/>
    </source>
</evidence>
<feature type="domain" description="G-protein coupled receptors family 1 profile" evidence="11">
    <location>
        <begin position="1"/>
        <end position="198"/>
    </location>
</feature>
<evidence type="ECO:0000256" key="9">
    <source>
        <dbReference type="SAM" id="MobiDB-lite"/>
    </source>
</evidence>
<gene>
    <name evidence="12" type="ORF">MNOR_LOCUS11949</name>
</gene>
<keyword evidence="4 10" id="KW-1133">Transmembrane helix</keyword>
<name>A0AAV2QED7_MEGNR</name>
<dbReference type="InterPro" id="IPR017452">
    <property type="entry name" value="GPCR_Rhodpsn_7TM"/>
</dbReference>
<dbReference type="GO" id="GO:0004930">
    <property type="term" value="F:G protein-coupled receptor activity"/>
    <property type="evidence" value="ECO:0007669"/>
    <property type="project" value="UniProtKB-KW"/>
</dbReference>
<comment type="similarity">
    <text evidence="2">Belongs to the G-protein coupled receptor 1 family.</text>
</comment>
<feature type="region of interest" description="Disordered" evidence="9">
    <location>
        <begin position="236"/>
        <end position="260"/>
    </location>
</feature>
<evidence type="ECO:0000259" key="11">
    <source>
        <dbReference type="PROSITE" id="PS50262"/>
    </source>
</evidence>
<dbReference type="Gene3D" id="1.20.1070.10">
    <property type="entry name" value="Rhodopsin 7-helix transmembrane proteins"/>
    <property type="match status" value="1"/>
</dbReference>
<feature type="transmembrane region" description="Helical" evidence="10">
    <location>
        <begin position="34"/>
        <end position="56"/>
    </location>
</feature>
<keyword evidence="7" id="KW-0675">Receptor</keyword>
<sequence>IPMIVSVFTLATISIDRMLGVVKPFHRYLKARQAIIIVIIIWTFSSCISTPLGAYMDYTTKIWKDTTEHNCGEKDKLLKSWKAIVYVSLTWIPLLIMLISYITIFINFQHYTKHFHKREHPAIIHVKKRVFQMMFIVVALFNICWMPFLVFQVCCFPDLLFVGENGQVVEKYTQVYKAFNSVSHYMMYISPAINPYLYALLHRNYRRALRVTFPCIFKNKYGLKLTPRDGGRGYAWSRSKSHTPAHSNTLPKDQHEYQNTPIRRVNSTGSVATKRGKADIQICINGGPVTASFQTMANLKKDIL</sequence>
<evidence type="ECO:0000256" key="10">
    <source>
        <dbReference type="SAM" id="Phobius"/>
    </source>
</evidence>
<feature type="non-terminal residue" evidence="12">
    <location>
        <position position="1"/>
    </location>
</feature>
<dbReference type="GO" id="GO:0016020">
    <property type="term" value="C:membrane"/>
    <property type="evidence" value="ECO:0007669"/>
    <property type="project" value="UniProtKB-SubCell"/>
</dbReference>
<comment type="subcellular location">
    <subcellularLocation>
        <location evidence="1">Membrane</location>
        <topology evidence="1">Multi-pass membrane protein</topology>
    </subcellularLocation>
</comment>
<feature type="compositionally biased region" description="Polar residues" evidence="9">
    <location>
        <begin position="242"/>
        <end position="260"/>
    </location>
</feature>
<evidence type="ECO:0000313" key="12">
    <source>
        <dbReference type="EMBL" id="CAL4082619.1"/>
    </source>
</evidence>
<dbReference type="PRINTS" id="PR00237">
    <property type="entry name" value="GPCRRHODOPSN"/>
</dbReference>
<comment type="caution">
    <text evidence="12">The sequence shown here is derived from an EMBL/GenBank/DDBJ whole genome shotgun (WGS) entry which is preliminary data.</text>
</comment>
<dbReference type="PROSITE" id="PS50262">
    <property type="entry name" value="G_PROTEIN_RECEP_F1_2"/>
    <property type="match status" value="1"/>
</dbReference>
<keyword evidence="6 10" id="KW-0472">Membrane</keyword>
<dbReference type="Proteomes" id="UP001497623">
    <property type="component" value="Unassembled WGS sequence"/>
</dbReference>